<evidence type="ECO:0000313" key="12">
    <source>
        <dbReference type="EMBL" id="OEF99437.1"/>
    </source>
</evidence>
<dbReference type="GO" id="GO:0046872">
    <property type="term" value="F:metal ion binding"/>
    <property type="evidence" value="ECO:0007669"/>
    <property type="project" value="UniProtKB-KW"/>
</dbReference>
<dbReference type="GO" id="GO:0016491">
    <property type="term" value="F:oxidoreductase activity"/>
    <property type="evidence" value="ECO:0007669"/>
    <property type="project" value="UniProtKB-KW"/>
</dbReference>
<accession>A0A1D2YUS7</accession>
<dbReference type="GO" id="GO:0010181">
    <property type="term" value="F:FMN binding"/>
    <property type="evidence" value="ECO:0007669"/>
    <property type="project" value="InterPro"/>
</dbReference>
<name>A0A1D2YUS7_9BACI</name>
<dbReference type="PRINTS" id="PR00368">
    <property type="entry name" value="FADPNR"/>
</dbReference>
<dbReference type="CDD" id="cd02930">
    <property type="entry name" value="DCR_FMN"/>
    <property type="match status" value="1"/>
</dbReference>
<dbReference type="RefSeq" id="WP_069656670.1">
    <property type="nucleotide sequence ID" value="NZ_MIJF01000023.1"/>
</dbReference>
<evidence type="ECO:0000256" key="9">
    <source>
        <dbReference type="ARBA" id="ARBA00023014"/>
    </source>
</evidence>
<evidence type="ECO:0000259" key="11">
    <source>
        <dbReference type="Pfam" id="PF07992"/>
    </source>
</evidence>
<keyword evidence="6" id="KW-0479">Metal-binding</keyword>
<proteinExistence type="inferred from homology"/>
<evidence type="ECO:0000256" key="3">
    <source>
        <dbReference type="ARBA" id="ARBA00011048"/>
    </source>
</evidence>
<dbReference type="InterPro" id="IPR051793">
    <property type="entry name" value="NADH:flavin_oxidoreductase"/>
</dbReference>
<evidence type="ECO:0000313" key="13">
    <source>
        <dbReference type="Proteomes" id="UP000243739"/>
    </source>
</evidence>
<dbReference type="EMBL" id="MIJF01000023">
    <property type="protein sequence ID" value="OEF99437.1"/>
    <property type="molecule type" value="Genomic_DNA"/>
</dbReference>
<dbReference type="PRINTS" id="PR00411">
    <property type="entry name" value="PNDRDTASEI"/>
</dbReference>
<dbReference type="InterPro" id="IPR036188">
    <property type="entry name" value="FAD/NAD-bd_sf"/>
</dbReference>
<evidence type="ECO:0000256" key="5">
    <source>
        <dbReference type="ARBA" id="ARBA00022643"/>
    </source>
</evidence>
<dbReference type="OrthoDB" id="9772736at2"/>
<dbReference type="Pfam" id="PF00724">
    <property type="entry name" value="Oxidored_FMN"/>
    <property type="match status" value="1"/>
</dbReference>
<dbReference type="GO" id="GO:0051536">
    <property type="term" value="F:iron-sulfur cluster binding"/>
    <property type="evidence" value="ECO:0007669"/>
    <property type="project" value="UniProtKB-KW"/>
</dbReference>
<comment type="similarity">
    <text evidence="3">In the N-terminal section; belongs to the NADH:flavin oxidoreductase/NADH oxidase family.</text>
</comment>
<keyword evidence="7" id="KW-0560">Oxidoreductase</keyword>
<dbReference type="STRING" id="337097.BHF71_08990"/>
<keyword evidence="4" id="KW-0285">Flavoprotein</keyword>
<keyword evidence="8" id="KW-0408">Iron</keyword>
<comment type="cofactor">
    <cofactor evidence="2">
        <name>[4Fe-4S] cluster</name>
        <dbReference type="ChEBI" id="CHEBI:49883"/>
    </cofactor>
</comment>
<dbReference type="Gene3D" id="3.20.20.70">
    <property type="entry name" value="Aldolase class I"/>
    <property type="match status" value="1"/>
</dbReference>
<dbReference type="Gene3D" id="3.40.50.720">
    <property type="entry name" value="NAD(P)-binding Rossmann-like Domain"/>
    <property type="match status" value="1"/>
</dbReference>
<dbReference type="InterPro" id="IPR023753">
    <property type="entry name" value="FAD/NAD-binding_dom"/>
</dbReference>
<protein>
    <submittedName>
        <fullName evidence="12">NADPH-dependent 2,4-dienoyl-CoA reductase</fullName>
    </submittedName>
</protein>
<keyword evidence="9" id="KW-0411">Iron-sulfur</keyword>
<dbReference type="Proteomes" id="UP000243739">
    <property type="component" value="Unassembled WGS sequence"/>
</dbReference>
<feature type="domain" description="FAD/NAD(P)-binding" evidence="11">
    <location>
        <begin position="384"/>
        <end position="636"/>
    </location>
</feature>
<reference evidence="12 13" key="1">
    <citation type="submission" date="2016-09" db="EMBL/GenBank/DDBJ databases">
        <title>Draft genome sequence for the type strain of Vulcanibacillus modesticaldus BR, a strictly anaerobic, moderately thermophilic, and nitrate-reducing bacterium from deep sea-hydrothermal vents of the Mid-Atlantic Ridge.</title>
        <authorList>
            <person name="Abin C.A."/>
            <person name="Hollibaugh J.T."/>
        </authorList>
    </citation>
    <scope>NUCLEOTIDE SEQUENCE [LARGE SCALE GENOMIC DNA]</scope>
    <source>
        <strain evidence="12 13">BR</strain>
    </source>
</reference>
<gene>
    <name evidence="12" type="ORF">BHF71_08990</name>
</gene>
<evidence type="ECO:0000259" key="10">
    <source>
        <dbReference type="Pfam" id="PF00724"/>
    </source>
</evidence>
<dbReference type="InterPro" id="IPR001155">
    <property type="entry name" value="OxRdtase_FMN_N"/>
</dbReference>
<dbReference type="SUPFAM" id="SSF51971">
    <property type="entry name" value="Nucleotide-binding domain"/>
    <property type="match status" value="1"/>
</dbReference>
<dbReference type="InterPro" id="IPR013785">
    <property type="entry name" value="Aldolase_TIM"/>
</dbReference>
<comment type="cofactor">
    <cofactor evidence="1">
        <name>FMN</name>
        <dbReference type="ChEBI" id="CHEBI:58210"/>
    </cofactor>
</comment>
<dbReference type="AlphaFoldDB" id="A0A1D2YUS7"/>
<evidence type="ECO:0000256" key="8">
    <source>
        <dbReference type="ARBA" id="ARBA00023004"/>
    </source>
</evidence>
<feature type="domain" description="NADH:flavin oxidoreductase/NADH oxidase N-terminal" evidence="10">
    <location>
        <begin position="4"/>
        <end position="331"/>
    </location>
</feature>
<dbReference type="Gene3D" id="3.50.50.60">
    <property type="entry name" value="FAD/NAD(P)-binding domain"/>
    <property type="match status" value="1"/>
</dbReference>
<dbReference type="SUPFAM" id="SSF51905">
    <property type="entry name" value="FAD/NAD(P)-binding domain"/>
    <property type="match status" value="1"/>
</dbReference>
<dbReference type="SUPFAM" id="SSF51395">
    <property type="entry name" value="FMN-linked oxidoreductases"/>
    <property type="match status" value="1"/>
</dbReference>
<evidence type="ECO:0000256" key="1">
    <source>
        <dbReference type="ARBA" id="ARBA00001917"/>
    </source>
</evidence>
<organism evidence="12 13">
    <name type="scientific">Vulcanibacillus modesticaldus</name>
    <dbReference type="NCBI Taxonomy" id="337097"/>
    <lineage>
        <taxon>Bacteria</taxon>
        <taxon>Bacillati</taxon>
        <taxon>Bacillota</taxon>
        <taxon>Bacilli</taxon>
        <taxon>Bacillales</taxon>
        <taxon>Bacillaceae</taxon>
        <taxon>Vulcanibacillus</taxon>
    </lineage>
</organism>
<comment type="caution">
    <text evidence="12">The sequence shown here is derived from an EMBL/GenBank/DDBJ whole genome shotgun (WGS) entry which is preliminary data.</text>
</comment>
<dbReference type="PANTHER" id="PTHR42917">
    <property type="entry name" value="2,4-DIENOYL-COA REDUCTASE"/>
    <property type="match status" value="1"/>
</dbReference>
<evidence type="ECO:0000256" key="4">
    <source>
        <dbReference type="ARBA" id="ARBA00022630"/>
    </source>
</evidence>
<keyword evidence="13" id="KW-1185">Reference proteome</keyword>
<dbReference type="Pfam" id="PF07992">
    <property type="entry name" value="Pyr_redox_2"/>
    <property type="match status" value="1"/>
</dbReference>
<dbReference type="PANTHER" id="PTHR42917:SF2">
    <property type="entry name" value="2,4-DIENOYL-COA REDUCTASE [(2E)-ENOYL-COA-PRODUCING]"/>
    <property type="match status" value="1"/>
</dbReference>
<keyword evidence="5" id="KW-0288">FMN</keyword>
<sequence>MLRKIWNPIKIRNLELPNRIIMGSMHLGIEGSDNGLKKMIAFYRERAVGNVGLIITGGIAVNKEGAGGGNFLYLDEDKTIEEFAQLTDAIHQVGGRIAAQLFHAGRYAVKRGTGLDPVAPSPLQAPINETPPRELSHDEIVQTIDDFVQSARRAKMAGFDAIEIMGSEGYLINQFLSPVTNMRTDEWGGNFKRRARFGIEIVEKIRQQVGEDYPILFRMSGLDLVSNSTTMEETVQFAKWLEKAGVDVLNVGIGWHESKIPTIAMFVPRGSYTWVAGKIREYVNIPVVASNRINRPELAEEILLKGQADLVSMARPFLADPYLLMKAKEDRLPEIKTCVACNQACLDHVFSGKAVSCVVNPSAGREWLEEWKIKVVNNKEDKKKIAVIGAGPAGLEASRVLAERGHQVTLFERNPHIGGQLHYARVIPGKEEWGETIDYYQHQLEKLGVEIKLNKEVAAKNLIQEKYDHIMVATGSKMKIPDIKGINSSNVTTYLDILENKTIVGKDVVIIGAGGIAVDISHLLLEKTFTPEIVRYLLEYQVLDNKDAFKLIQSNRTITIMRRKGKIGAGLGRTTRWAVLSRLKYNGVNMLTGVEYKEITEEGILIRYQDEDRFLAADTVILATGQVENNVLYKELKQYVSVSVIGGAKAVGELDAKKAIYEGAQIGRLI</sequence>
<evidence type="ECO:0000256" key="2">
    <source>
        <dbReference type="ARBA" id="ARBA00001966"/>
    </source>
</evidence>
<evidence type="ECO:0000256" key="6">
    <source>
        <dbReference type="ARBA" id="ARBA00022723"/>
    </source>
</evidence>
<evidence type="ECO:0000256" key="7">
    <source>
        <dbReference type="ARBA" id="ARBA00023002"/>
    </source>
</evidence>